<dbReference type="PANTHER" id="PTHR36111">
    <property type="entry name" value="INNER MEMBRANE PROTEIN-RELATED"/>
    <property type="match status" value="1"/>
</dbReference>
<reference evidence="2" key="1">
    <citation type="submission" date="2023-02" db="EMBL/GenBank/DDBJ databases">
        <title>Actinomadura rubrobrunea NBRC 14622.</title>
        <authorList>
            <person name="Ichikawa N."/>
            <person name="Sato H."/>
            <person name="Tonouchi N."/>
        </authorList>
    </citation>
    <scope>NUCLEOTIDE SEQUENCE</scope>
    <source>
        <strain evidence="2">NBRC 14622</strain>
    </source>
</reference>
<evidence type="ECO:0000313" key="3">
    <source>
        <dbReference type="Proteomes" id="UP001165124"/>
    </source>
</evidence>
<keyword evidence="3" id="KW-1185">Reference proteome</keyword>
<feature type="transmembrane region" description="Helical" evidence="1">
    <location>
        <begin position="35"/>
        <end position="55"/>
    </location>
</feature>
<evidence type="ECO:0000313" key="2">
    <source>
        <dbReference type="EMBL" id="GLW66046.1"/>
    </source>
</evidence>
<protein>
    <submittedName>
        <fullName evidence="2">Membrane protein</fullName>
    </submittedName>
</protein>
<evidence type="ECO:0000256" key="1">
    <source>
        <dbReference type="SAM" id="Phobius"/>
    </source>
</evidence>
<dbReference type="EMBL" id="BSRZ01000012">
    <property type="protein sequence ID" value="GLW66046.1"/>
    <property type="molecule type" value="Genomic_DNA"/>
</dbReference>
<keyword evidence="1" id="KW-0472">Membrane</keyword>
<feature type="transmembrane region" description="Helical" evidence="1">
    <location>
        <begin position="220"/>
        <end position="241"/>
    </location>
</feature>
<name>A0A9W6UVV7_9ACTN</name>
<dbReference type="PANTHER" id="PTHR36111:SF2">
    <property type="entry name" value="INNER MEMBRANE PROTEIN"/>
    <property type="match status" value="1"/>
</dbReference>
<feature type="transmembrane region" description="Helical" evidence="1">
    <location>
        <begin position="152"/>
        <end position="172"/>
    </location>
</feature>
<dbReference type="AlphaFoldDB" id="A0A9W6UVV7"/>
<sequence length="243" mass="24584">MTGLGTLLDVVAIAVGTVAGVLLGDRVSKKQRDLVLGAIALFIIVLGVQQATQALTGPFAERIGDAAALVVLGSLVVGGLLGGLVDIEWQLRRLGMFLERRFSSDGEGTFLTGFLAATLLFCIGPMAVLGSLEDGLRGNVQILAVKSLMDGFAALALASGLGWGVGFSLLPLGVYQGGLTLIAKAAGAGIDPVVVSCMSAIGGVLVLGVGVRMLELKEIPVANLLPALVAGPLATVVILSVQS</sequence>
<proteinExistence type="predicted"/>
<feature type="transmembrane region" description="Helical" evidence="1">
    <location>
        <begin position="193"/>
        <end position="214"/>
    </location>
</feature>
<keyword evidence="1" id="KW-1133">Transmembrane helix</keyword>
<organism evidence="2 3">
    <name type="scientific">Actinomadura rubrobrunea</name>
    <dbReference type="NCBI Taxonomy" id="115335"/>
    <lineage>
        <taxon>Bacteria</taxon>
        <taxon>Bacillati</taxon>
        <taxon>Actinomycetota</taxon>
        <taxon>Actinomycetes</taxon>
        <taxon>Streptosporangiales</taxon>
        <taxon>Thermomonosporaceae</taxon>
        <taxon>Actinomadura</taxon>
    </lineage>
</organism>
<accession>A0A9W6UVV7</accession>
<comment type="caution">
    <text evidence="2">The sequence shown here is derived from an EMBL/GenBank/DDBJ whole genome shotgun (WGS) entry which is preliminary data.</text>
</comment>
<dbReference type="InterPro" id="IPR007563">
    <property type="entry name" value="DUF554"/>
</dbReference>
<keyword evidence="1" id="KW-0812">Transmembrane</keyword>
<feature type="transmembrane region" description="Helical" evidence="1">
    <location>
        <begin position="108"/>
        <end position="132"/>
    </location>
</feature>
<feature type="transmembrane region" description="Helical" evidence="1">
    <location>
        <begin position="67"/>
        <end position="87"/>
    </location>
</feature>
<dbReference type="RefSeq" id="WP_067909551.1">
    <property type="nucleotide sequence ID" value="NZ_BSRZ01000012.1"/>
</dbReference>
<feature type="transmembrane region" description="Helical" evidence="1">
    <location>
        <begin position="6"/>
        <end position="23"/>
    </location>
</feature>
<gene>
    <name evidence="2" type="ORF">Arub01_42900</name>
</gene>
<dbReference type="Pfam" id="PF04474">
    <property type="entry name" value="DUF554"/>
    <property type="match status" value="1"/>
</dbReference>
<dbReference type="Proteomes" id="UP001165124">
    <property type="component" value="Unassembled WGS sequence"/>
</dbReference>